<organism evidence="2 3">
    <name type="scientific">Desmophyllum pertusum</name>
    <dbReference type="NCBI Taxonomy" id="174260"/>
    <lineage>
        <taxon>Eukaryota</taxon>
        <taxon>Metazoa</taxon>
        <taxon>Cnidaria</taxon>
        <taxon>Anthozoa</taxon>
        <taxon>Hexacorallia</taxon>
        <taxon>Scleractinia</taxon>
        <taxon>Caryophylliina</taxon>
        <taxon>Caryophylliidae</taxon>
        <taxon>Desmophyllum</taxon>
    </lineage>
</organism>
<comment type="caution">
    <text evidence="2">The sequence shown here is derived from an EMBL/GenBank/DDBJ whole genome shotgun (WGS) entry which is preliminary data.</text>
</comment>
<gene>
    <name evidence="2" type="ORF">OS493_010648</name>
</gene>
<dbReference type="AlphaFoldDB" id="A0A9W9ZRN0"/>
<evidence type="ECO:0000313" key="3">
    <source>
        <dbReference type="Proteomes" id="UP001163046"/>
    </source>
</evidence>
<evidence type="ECO:0000256" key="1">
    <source>
        <dbReference type="SAM" id="MobiDB-lite"/>
    </source>
</evidence>
<dbReference type="EMBL" id="MU825877">
    <property type="protein sequence ID" value="KAJ7386245.1"/>
    <property type="molecule type" value="Genomic_DNA"/>
</dbReference>
<accession>A0A9W9ZRN0</accession>
<proteinExistence type="predicted"/>
<reference evidence="2" key="1">
    <citation type="submission" date="2023-01" db="EMBL/GenBank/DDBJ databases">
        <title>Genome assembly of the deep-sea coral Lophelia pertusa.</title>
        <authorList>
            <person name="Herrera S."/>
            <person name="Cordes E."/>
        </authorList>
    </citation>
    <scope>NUCLEOTIDE SEQUENCE</scope>
    <source>
        <strain evidence="2">USNM1676648</strain>
        <tissue evidence="2">Polyp</tissue>
    </source>
</reference>
<feature type="region of interest" description="Disordered" evidence="1">
    <location>
        <begin position="1"/>
        <end position="35"/>
    </location>
</feature>
<protein>
    <submittedName>
        <fullName evidence="2">Uncharacterized protein</fullName>
    </submittedName>
</protein>
<evidence type="ECO:0000313" key="2">
    <source>
        <dbReference type="EMBL" id="KAJ7386245.1"/>
    </source>
</evidence>
<name>A0A9W9ZRN0_9CNID</name>
<feature type="compositionally biased region" description="Polar residues" evidence="1">
    <location>
        <begin position="14"/>
        <end position="26"/>
    </location>
</feature>
<keyword evidence="3" id="KW-1185">Reference proteome</keyword>
<dbReference type="Proteomes" id="UP001163046">
    <property type="component" value="Unassembled WGS sequence"/>
</dbReference>
<sequence length="63" mass="6895">MAVAMFHRIHDSDQASQKGPTPSDDASSPAKFSHDALKGAFKDQTDLRLGKLRIDPIAFINPM</sequence>